<dbReference type="OrthoDB" id="6260711at2759"/>
<evidence type="ECO:0000256" key="2">
    <source>
        <dbReference type="SAM" id="MobiDB-lite"/>
    </source>
</evidence>
<dbReference type="WBParaSite" id="ECPE_0001701301-mRNA-1">
    <property type="protein sequence ID" value="ECPE_0001701301-mRNA-1"/>
    <property type="gene ID" value="ECPE_0001701301"/>
</dbReference>
<dbReference type="InterPro" id="IPR018514">
    <property type="entry name" value="Rabaptin_CC"/>
</dbReference>
<feature type="coiled-coil region" evidence="1">
    <location>
        <begin position="57"/>
        <end position="105"/>
    </location>
</feature>
<reference evidence="6" key="1">
    <citation type="submission" date="2016-06" db="UniProtKB">
        <authorList>
            <consortium name="WormBaseParasite"/>
        </authorList>
    </citation>
    <scope>IDENTIFICATION</scope>
</reference>
<keyword evidence="1" id="KW-0175">Coiled coil</keyword>
<feature type="region of interest" description="Disordered" evidence="2">
    <location>
        <begin position="1"/>
        <end position="22"/>
    </location>
</feature>
<sequence length="288" mass="32189">MLESGEMNLGETGSTTNVQAGKRSTTDLWHDGDHQQDVRLPEYVNQILSRITDPSVVEELKNVIQKNMHELSQHQADRDRARSEAEEIRDKLQRTETELGDLRSAAALMVAGQDDALVTLKRQYDEELASWRSISEQQILELSAANRRLLEHERATWAGERDALLSQITSAPRKMSLEENTTGVTGGAPAGTGSAARFFSVSDKLSGQNLANQALESMERMARRVRQKVMANNLWPEDESSEAAAVPAFDIHDPVAVQRKLEMHEREVLRLRNLLKETPEKIAPLSTG</sequence>
<dbReference type="EMBL" id="UZAN01066805">
    <property type="protein sequence ID" value="VDP94244.1"/>
    <property type="molecule type" value="Genomic_DNA"/>
</dbReference>
<dbReference type="Pfam" id="PF03528">
    <property type="entry name" value="Rabaptin"/>
    <property type="match status" value="1"/>
</dbReference>
<evidence type="ECO:0000313" key="6">
    <source>
        <dbReference type="WBParaSite" id="ECPE_0001701301-mRNA-1"/>
    </source>
</evidence>
<dbReference type="AlphaFoldDB" id="A0A183BCN5"/>
<organism evidence="6">
    <name type="scientific">Echinostoma caproni</name>
    <dbReference type="NCBI Taxonomy" id="27848"/>
    <lineage>
        <taxon>Eukaryota</taxon>
        <taxon>Metazoa</taxon>
        <taxon>Spiralia</taxon>
        <taxon>Lophotrochozoa</taxon>
        <taxon>Platyhelminthes</taxon>
        <taxon>Trematoda</taxon>
        <taxon>Digenea</taxon>
        <taxon>Plagiorchiida</taxon>
        <taxon>Echinostomata</taxon>
        <taxon>Echinostomatoidea</taxon>
        <taxon>Echinostomatidae</taxon>
        <taxon>Echinostoma</taxon>
    </lineage>
</organism>
<keyword evidence="5" id="KW-1185">Reference proteome</keyword>
<evidence type="ECO:0000313" key="4">
    <source>
        <dbReference type="EMBL" id="VDP94244.1"/>
    </source>
</evidence>
<accession>A0A183BCN5</accession>
<evidence type="ECO:0000259" key="3">
    <source>
        <dbReference type="Pfam" id="PF03528"/>
    </source>
</evidence>
<dbReference type="GO" id="GO:0005096">
    <property type="term" value="F:GTPase activator activity"/>
    <property type="evidence" value="ECO:0007669"/>
    <property type="project" value="InterPro"/>
</dbReference>
<feature type="compositionally biased region" description="Polar residues" evidence="2">
    <location>
        <begin position="11"/>
        <end position="22"/>
    </location>
</feature>
<feature type="domain" description="Rabaptin coiled-coil" evidence="3">
    <location>
        <begin position="67"/>
        <end position="176"/>
    </location>
</feature>
<reference evidence="4 5" key="2">
    <citation type="submission" date="2018-11" db="EMBL/GenBank/DDBJ databases">
        <authorList>
            <consortium name="Pathogen Informatics"/>
        </authorList>
    </citation>
    <scope>NUCLEOTIDE SEQUENCE [LARGE SCALE GENOMIC DNA]</scope>
    <source>
        <strain evidence="4 5">Egypt</strain>
    </source>
</reference>
<evidence type="ECO:0000256" key="1">
    <source>
        <dbReference type="SAM" id="Coils"/>
    </source>
</evidence>
<protein>
    <submittedName>
        <fullName evidence="6">Rabaptin domain-containing protein</fullName>
    </submittedName>
</protein>
<dbReference type="GO" id="GO:0008083">
    <property type="term" value="F:growth factor activity"/>
    <property type="evidence" value="ECO:0007669"/>
    <property type="project" value="InterPro"/>
</dbReference>
<proteinExistence type="predicted"/>
<name>A0A183BCN5_9TREM</name>
<evidence type="ECO:0000313" key="5">
    <source>
        <dbReference type="Proteomes" id="UP000272942"/>
    </source>
</evidence>
<dbReference type="Proteomes" id="UP000272942">
    <property type="component" value="Unassembled WGS sequence"/>
</dbReference>
<gene>
    <name evidence="4" type="ORF">ECPE_LOCUS16970</name>
</gene>